<keyword evidence="1" id="KW-0175">Coiled coil</keyword>
<evidence type="ECO:0000313" key="3">
    <source>
        <dbReference type="EMBL" id="CAL6080422.1"/>
    </source>
</evidence>
<evidence type="ECO:0000313" key="4">
    <source>
        <dbReference type="Proteomes" id="UP001642409"/>
    </source>
</evidence>
<dbReference type="EMBL" id="CAXDID020000346">
    <property type="protein sequence ID" value="CAL6080422.1"/>
    <property type="molecule type" value="Genomic_DNA"/>
</dbReference>
<dbReference type="AlphaFoldDB" id="A0AA86TQ39"/>
<reference evidence="2" key="1">
    <citation type="submission" date="2023-06" db="EMBL/GenBank/DDBJ databases">
        <authorList>
            <person name="Kurt Z."/>
        </authorList>
    </citation>
    <scope>NUCLEOTIDE SEQUENCE</scope>
</reference>
<feature type="coiled-coil region" evidence="1">
    <location>
        <begin position="407"/>
        <end position="441"/>
    </location>
</feature>
<name>A0AA86TQ39_9EUKA</name>
<reference evidence="3 4" key="2">
    <citation type="submission" date="2024-07" db="EMBL/GenBank/DDBJ databases">
        <authorList>
            <person name="Akdeniz Z."/>
        </authorList>
    </citation>
    <scope>NUCLEOTIDE SEQUENCE [LARGE SCALE GENOMIC DNA]</scope>
</reference>
<gene>
    <name evidence="2" type="ORF">HINF_LOCUS12136</name>
    <name evidence="3" type="ORF">HINF_LOCUS59859</name>
</gene>
<dbReference type="EMBL" id="CATOUU010000314">
    <property type="protein sequence ID" value="CAI9924491.1"/>
    <property type="molecule type" value="Genomic_DNA"/>
</dbReference>
<keyword evidence="4" id="KW-1185">Reference proteome</keyword>
<organism evidence="2">
    <name type="scientific">Hexamita inflata</name>
    <dbReference type="NCBI Taxonomy" id="28002"/>
    <lineage>
        <taxon>Eukaryota</taxon>
        <taxon>Metamonada</taxon>
        <taxon>Diplomonadida</taxon>
        <taxon>Hexamitidae</taxon>
        <taxon>Hexamitinae</taxon>
        <taxon>Hexamita</taxon>
    </lineage>
</organism>
<proteinExistence type="predicted"/>
<sequence>MFTSRLNTNVNASNCSKLYTSEDQNLKLSESEWRTIRQNAPIKDLDGYDTQDTALFQTAQYYRQYCQKMMDVVQTTDLKKYQQQLFMARNDKLDMQKYVEDLKKTYNNDYHEFKQQQQGLIQKIENLTQENQDLVIQVEQLKKQMQDEKLHNDKEYELKQKELLKEKSLAAQHHAQELSKLVTQIEQQRNQLLEQTNLCDSVRQKLQITETTYEQLLQTMGQLKYNYTEKIQELSLQCTKEPKIKVQTITNAFTADVKTNNKQQTLELQQQKEITVNLEMELIKIKKQLVDKQTEIDVFRSRRQQQEVKYQKLEQAHNLLKSEVSLSKSQEKQQDILELRKIVENYKQELSFYKQKSRPNTSQTNRTQVVDTQLNNDSILVEKTRSSSPTRGLNYEQSYQIEYVKVIEAERSKLSQANNKILQLQKQNDSLKMQLVQMEFQNGGKLDIRRMVSK</sequence>
<feature type="coiled-coil region" evidence="1">
    <location>
        <begin position="110"/>
        <end position="205"/>
    </location>
</feature>
<accession>A0AA86TQ39</accession>
<evidence type="ECO:0000256" key="1">
    <source>
        <dbReference type="SAM" id="Coils"/>
    </source>
</evidence>
<dbReference type="Proteomes" id="UP001642409">
    <property type="component" value="Unassembled WGS sequence"/>
</dbReference>
<protein>
    <submittedName>
        <fullName evidence="3">Hypothetical_protein</fullName>
    </submittedName>
</protein>
<evidence type="ECO:0000313" key="2">
    <source>
        <dbReference type="EMBL" id="CAI9924491.1"/>
    </source>
</evidence>
<comment type="caution">
    <text evidence="2">The sequence shown here is derived from an EMBL/GenBank/DDBJ whole genome shotgun (WGS) entry which is preliminary data.</text>
</comment>
<feature type="coiled-coil region" evidence="1">
    <location>
        <begin position="296"/>
        <end position="356"/>
    </location>
</feature>